<dbReference type="EMBL" id="CP100595">
    <property type="protein sequence ID" value="UTJ07516.1"/>
    <property type="molecule type" value="Genomic_DNA"/>
</dbReference>
<feature type="region of interest" description="Disordered" evidence="1">
    <location>
        <begin position="61"/>
        <end position="83"/>
    </location>
</feature>
<dbReference type="Proteomes" id="UP001060012">
    <property type="component" value="Chromosome"/>
</dbReference>
<evidence type="ECO:0000313" key="3">
    <source>
        <dbReference type="Proteomes" id="UP001060012"/>
    </source>
</evidence>
<evidence type="ECO:0000256" key="1">
    <source>
        <dbReference type="SAM" id="MobiDB-lite"/>
    </source>
</evidence>
<reference evidence="2" key="1">
    <citation type="submission" date="2022-07" db="EMBL/GenBank/DDBJ databases">
        <title>Arcobacter roscoffensis sp. nov., a marine bacterium isolated from coastal seawater collected from Roscoff, France.</title>
        <authorList>
            <person name="Pascual J."/>
            <person name="Lepeaux C."/>
            <person name="Methner A."/>
            <person name="Overmann J."/>
        </authorList>
    </citation>
    <scope>NUCLEOTIDE SEQUENCE</scope>
    <source>
        <strain evidence="2">ARW1-2F2</strain>
    </source>
</reference>
<keyword evidence="3" id="KW-1185">Reference proteome</keyword>
<evidence type="ECO:0000313" key="2">
    <source>
        <dbReference type="EMBL" id="UTJ07516.1"/>
    </source>
</evidence>
<accession>A0ABY5E5T1</accession>
<name>A0ABY5E5T1_9BACT</name>
<sequence length="83" mass="9690">MLKKILFSSLVLTIALNANEIDCEDVFERCTDKCEQTQGETKDQMCIEKCEYEFDKCLISQEPTTENEPAEQYQENDQDQNQN</sequence>
<proteinExistence type="predicted"/>
<protein>
    <submittedName>
        <fullName evidence="2">Uncharacterized protein</fullName>
    </submittedName>
</protein>
<organism evidence="2 3">
    <name type="scientific">Arcobacter roscoffensis</name>
    <dbReference type="NCBI Taxonomy" id="2961520"/>
    <lineage>
        <taxon>Bacteria</taxon>
        <taxon>Pseudomonadati</taxon>
        <taxon>Campylobacterota</taxon>
        <taxon>Epsilonproteobacteria</taxon>
        <taxon>Campylobacterales</taxon>
        <taxon>Arcobacteraceae</taxon>
        <taxon>Arcobacter</taxon>
    </lineage>
</organism>
<dbReference type="RefSeq" id="WP_254577690.1">
    <property type="nucleotide sequence ID" value="NZ_CP100595.1"/>
</dbReference>
<feature type="compositionally biased region" description="Acidic residues" evidence="1">
    <location>
        <begin position="74"/>
        <end position="83"/>
    </location>
</feature>
<gene>
    <name evidence="2" type="ORF">NJU99_05310</name>
</gene>